<dbReference type="RefSeq" id="XP_064853641.1">
    <property type="nucleotide sequence ID" value="XM_064997569.1"/>
</dbReference>
<dbReference type="InterPro" id="IPR037525">
    <property type="entry name" value="Velvet_dom"/>
</dbReference>
<keyword evidence="9" id="KW-1185">Reference proteome</keyword>
<evidence type="ECO:0000256" key="2">
    <source>
        <dbReference type="ARBA" id="ARBA00022969"/>
    </source>
</evidence>
<evidence type="ECO:0000259" key="7">
    <source>
        <dbReference type="PROSITE" id="PS51821"/>
    </source>
</evidence>
<feature type="compositionally biased region" description="Polar residues" evidence="6">
    <location>
        <begin position="343"/>
        <end position="368"/>
    </location>
</feature>
<feature type="compositionally biased region" description="Pro residues" evidence="6">
    <location>
        <begin position="370"/>
        <end position="387"/>
    </location>
</feature>
<dbReference type="PROSITE" id="PS51821">
    <property type="entry name" value="VELVET"/>
    <property type="match status" value="1"/>
</dbReference>
<keyword evidence="5" id="KW-0539">Nucleus</keyword>
<dbReference type="Pfam" id="PF11754">
    <property type="entry name" value="Velvet"/>
    <property type="match status" value="1"/>
</dbReference>
<feature type="domain" description="Velvet" evidence="7">
    <location>
        <begin position="15"/>
        <end position="294"/>
    </location>
</feature>
<keyword evidence="4" id="KW-0804">Transcription</keyword>
<feature type="compositionally biased region" description="Basic and acidic residues" evidence="6">
    <location>
        <begin position="311"/>
        <end position="333"/>
    </location>
</feature>
<gene>
    <name evidence="8" type="ORF">DASC09_039700</name>
</gene>
<accession>A0AAV5QQ28</accession>
<dbReference type="InterPro" id="IPR038491">
    <property type="entry name" value="Velvet_dom_sf"/>
</dbReference>
<feature type="compositionally biased region" description="Low complexity" evidence="6">
    <location>
        <begin position="145"/>
        <end position="157"/>
    </location>
</feature>
<comment type="caution">
    <text evidence="8">The sequence shown here is derived from an EMBL/GenBank/DDBJ whole genome shotgun (WGS) entry which is preliminary data.</text>
</comment>
<dbReference type="GeneID" id="90074620"/>
<evidence type="ECO:0000313" key="9">
    <source>
        <dbReference type="Proteomes" id="UP001360560"/>
    </source>
</evidence>
<organism evidence="8 9">
    <name type="scientific">Saccharomycopsis crataegensis</name>
    <dbReference type="NCBI Taxonomy" id="43959"/>
    <lineage>
        <taxon>Eukaryota</taxon>
        <taxon>Fungi</taxon>
        <taxon>Dikarya</taxon>
        <taxon>Ascomycota</taxon>
        <taxon>Saccharomycotina</taxon>
        <taxon>Saccharomycetes</taxon>
        <taxon>Saccharomycopsidaceae</taxon>
        <taxon>Saccharomycopsis</taxon>
    </lineage>
</organism>
<feature type="region of interest" description="Disordered" evidence="6">
    <location>
        <begin position="423"/>
        <end position="505"/>
    </location>
</feature>
<evidence type="ECO:0000256" key="5">
    <source>
        <dbReference type="ARBA" id="ARBA00023242"/>
    </source>
</evidence>
<dbReference type="GO" id="GO:0030435">
    <property type="term" value="P:sporulation resulting in formation of a cellular spore"/>
    <property type="evidence" value="ECO:0007669"/>
    <property type="project" value="UniProtKB-KW"/>
</dbReference>
<dbReference type="Proteomes" id="UP001360560">
    <property type="component" value="Unassembled WGS sequence"/>
</dbReference>
<protein>
    <recommendedName>
        <fullName evidence="7">Velvet domain-containing protein</fullName>
    </recommendedName>
</protein>
<evidence type="ECO:0000256" key="4">
    <source>
        <dbReference type="ARBA" id="ARBA00023163"/>
    </source>
</evidence>
<dbReference type="Gene3D" id="2.60.40.3960">
    <property type="entry name" value="Velvet domain"/>
    <property type="match status" value="1"/>
</dbReference>
<proteinExistence type="predicted"/>
<dbReference type="PANTHER" id="PTHR33572:SF18">
    <property type="entry name" value="SPORE DEVELOPMENT REGULATOR VOSA"/>
    <property type="match status" value="1"/>
</dbReference>
<feature type="region of interest" description="Disordered" evidence="6">
    <location>
        <begin position="311"/>
        <end position="396"/>
    </location>
</feature>
<evidence type="ECO:0000313" key="8">
    <source>
        <dbReference type="EMBL" id="GMM36645.1"/>
    </source>
</evidence>
<feature type="compositionally biased region" description="Basic and acidic residues" evidence="6">
    <location>
        <begin position="483"/>
        <end position="505"/>
    </location>
</feature>
<dbReference type="AlphaFoldDB" id="A0AAV5QQ28"/>
<reference evidence="8 9" key="1">
    <citation type="journal article" date="2023" name="Elife">
        <title>Identification of key yeast species and microbe-microbe interactions impacting larval growth of Drosophila in the wild.</title>
        <authorList>
            <person name="Mure A."/>
            <person name="Sugiura Y."/>
            <person name="Maeda R."/>
            <person name="Honda K."/>
            <person name="Sakurai N."/>
            <person name="Takahashi Y."/>
            <person name="Watada M."/>
            <person name="Katoh T."/>
            <person name="Gotoh A."/>
            <person name="Gotoh Y."/>
            <person name="Taniguchi I."/>
            <person name="Nakamura K."/>
            <person name="Hayashi T."/>
            <person name="Katayama T."/>
            <person name="Uemura T."/>
            <person name="Hattori Y."/>
        </authorList>
    </citation>
    <scope>NUCLEOTIDE SEQUENCE [LARGE SCALE GENOMIC DNA]</scope>
    <source>
        <strain evidence="8 9">SC-9</strain>
    </source>
</reference>
<dbReference type="PANTHER" id="PTHR33572">
    <property type="entry name" value="SPORE DEVELOPMENT REGULATOR VOSA"/>
    <property type="match status" value="1"/>
</dbReference>
<comment type="subcellular location">
    <subcellularLocation>
        <location evidence="1">Nucleus</location>
    </subcellularLocation>
</comment>
<evidence type="ECO:0000256" key="6">
    <source>
        <dbReference type="SAM" id="MobiDB-lite"/>
    </source>
</evidence>
<keyword evidence="3" id="KW-0805">Transcription regulation</keyword>
<evidence type="ECO:0000256" key="1">
    <source>
        <dbReference type="ARBA" id="ARBA00004123"/>
    </source>
</evidence>
<keyword evidence="2" id="KW-0749">Sporulation</keyword>
<sequence length="513" mass="58564">MRRVLNLSPLENIESKSDTKYVLKFVQQPLFARESTKSKRLLQPHPIISLNVFVKTGDGTYSDVTSHNLSSFFLKASVIETNNPNSDVDDVLTPYGVSSTERPQVRIGLDDDSMLVGNSVINAALYNIPDKKDLKIINSKFNKVDSQSSEPSSSQKDLLSEEPKRTSGRKSLVYPSFESLRNDIANSSSGNHSNSGELIEHNKNNNNGVMVFLFNDLGIVKRGTWKLKLELFKVESFQHHSNPNSNMLAPQITKLNEIISDEISVYGSRQFYKKENQIKFHQELKRAKLRLSNDCILNYLKRIRVLRETVDDSGKSKEKYLDEPGEEPFKKPPVEYPSKKPNRMTTIATTRIINNPTASDYSQYQQRQPYPYPHPPPPPPPPPPPYGNPSYNYNYPNPAHFPQGTFMTFDSYRPTNFPIIPSMHHRSHFNRGSTKLPSLNPDVPPYHKHTQQPENPPPAPNNRAPPITKLPSLEIEPEQSQGFKKEEKEDEDPKKRKLEDYDDRMSIKRLLLA</sequence>
<dbReference type="EMBL" id="BTFZ01000011">
    <property type="protein sequence ID" value="GMM36645.1"/>
    <property type="molecule type" value="Genomic_DNA"/>
</dbReference>
<name>A0AAV5QQ28_9ASCO</name>
<dbReference type="GO" id="GO:0005634">
    <property type="term" value="C:nucleus"/>
    <property type="evidence" value="ECO:0007669"/>
    <property type="project" value="UniProtKB-SubCell"/>
</dbReference>
<feature type="region of interest" description="Disordered" evidence="6">
    <location>
        <begin position="144"/>
        <end position="172"/>
    </location>
</feature>
<dbReference type="InterPro" id="IPR021740">
    <property type="entry name" value="Velvet"/>
</dbReference>
<evidence type="ECO:0000256" key="3">
    <source>
        <dbReference type="ARBA" id="ARBA00023015"/>
    </source>
</evidence>